<dbReference type="GO" id="GO:0009055">
    <property type="term" value="F:electron transfer activity"/>
    <property type="evidence" value="ECO:0007669"/>
    <property type="project" value="InterPro"/>
</dbReference>
<evidence type="ECO:0000256" key="1">
    <source>
        <dbReference type="ARBA" id="ARBA00022617"/>
    </source>
</evidence>
<dbReference type="InterPro" id="IPR015943">
    <property type="entry name" value="WD40/YVTN_repeat-like_dom_sf"/>
</dbReference>
<keyword evidence="6" id="KW-0732">Signal</keyword>
<keyword evidence="2 4" id="KW-0479">Metal-binding</keyword>
<keyword evidence="3 4" id="KW-0408">Iron</keyword>
<evidence type="ECO:0000256" key="5">
    <source>
        <dbReference type="SAM" id="MobiDB-lite"/>
    </source>
</evidence>
<evidence type="ECO:0000256" key="6">
    <source>
        <dbReference type="SAM" id="SignalP"/>
    </source>
</evidence>
<dbReference type="GO" id="GO:0020037">
    <property type="term" value="F:heme binding"/>
    <property type="evidence" value="ECO:0007669"/>
    <property type="project" value="InterPro"/>
</dbReference>
<dbReference type="EMBL" id="CP012159">
    <property type="protein sequence ID" value="AKT42912.1"/>
    <property type="molecule type" value="Genomic_DNA"/>
</dbReference>
<evidence type="ECO:0000256" key="4">
    <source>
        <dbReference type="PROSITE-ProRule" id="PRU00433"/>
    </source>
</evidence>
<gene>
    <name evidence="8" type="ORF">CMC5_071400</name>
</gene>
<dbReference type="InterPro" id="IPR051200">
    <property type="entry name" value="Host-pathogen_enzymatic-act"/>
</dbReference>
<dbReference type="InterPro" id="IPR009056">
    <property type="entry name" value="Cyt_c-like_dom"/>
</dbReference>
<dbReference type="AlphaFoldDB" id="A0A0K1EQH8"/>
<keyword evidence="1 4" id="KW-0349">Heme</keyword>
<dbReference type="KEGG" id="ccro:CMC5_071400"/>
<evidence type="ECO:0000256" key="2">
    <source>
        <dbReference type="ARBA" id="ARBA00022723"/>
    </source>
</evidence>
<evidence type="ECO:0000256" key="3">
    <source>
        <dbReference type="ARBA" id="ARBA00023004"/>
    </source>
</evidence>
<feature type="domain" description="Cytochrome c" evidence="7">
    <location>
        <begin position="613"/>
        <end position="706"/>
    </location>
</feature>
<dbReference type="PANTHER" id="PTHR47197">
    <property type="entry name" value="PROTEIN NIRF"/>
    <property type="match status" value="1"/>
</dbReference>
<feature type="signal peptide" evidence="6">
    <location>
        <begin position="1"/>
        <end position="25"/>
    </location>
</feature>
<reference evidence="8 9" key="1">
    <citation type="submission" date="2015-07" db="EMBL/GenBank/DDBJ databases">
        <title>Genome analysis of myxobacterium Chondromyces crocatus Cm c5 reveals a high potential for natural compound synthesis and the genetic basis for the loss of fruiting body formation.</title>
        <authorList>
            <person name="Zaburannyi N."/>
            <person name="Bunk B."/>
            <person name="Maier J."/>
            <person name="Overmann J."/>
            <person name="Mueller R."/>
        </authorList>
    </citation>
    <scope>NUCLEOTIDE SEQUENCE [LARGE SCALE GENOMIC DNA]</scope>
    <source>
        <strain evidence="8 9">Cm c5</strain>
    </source>
</reference>
<dbReference type="GO" id="GO:0046872">
    <property type="term" value="F:metal ion binding"/>
    <property type="evidence" value="ECO:0007669"/>
    <property type="project" value="UniProtKB-KW"/>
</dbReference>
<evidence type="ECO:0000259" key="7">
    <source>
        <dbReference type="PROSITE" id="PS51007"/>
    </source>
</evidence>
<dbReference type="PROSITE" id="PS51007">
    <property type="entry name" value="CYTC"/>
    <property type="match status" value="2"/>
</dbReference>
<dbReference type="InterPro" id="IPR011048">
    <property type="entry name" value="Haem_d1_sf"/>
</dbReference>
<evidence type="ECO:0000313" key="8">
    <source>
        <dbReference type="EMBL" id="AKT42912.1"/>
    </source>
</evidence>
<accession>A0A0K1EQH8</accession>
<proteinExistence type="predicted"/>
<feature type="domain" description="Cytochrome c" evidence="7">
    <location>
        <begin position="497"/>
        <end position="596"/>
    </location>
</feature>
<name>A0A0K1EQH8_CHOCO</name>
<sequence>MRHRGARSAFLIPFITFGLASLAGACSDDVPKGPPTSSGAGAGGSVDPEDPKSCAADPLPLQNPRAHTLGETFYLPRVLDDADCAQLTWQLASAPQNSQNLVHAKGAPEPRFTPDVAGEYLFRLDDQASTELRLTTVARTPADRYRNHYLSPLFGAARVDGELWTANGASYTVTRLVTDGPGNWTKAHELPVGSWPAAIAHHPGAEHVLVAQRGSDTIGFIHRERLVLEDALWVGDEPTGLALSPDGARLYVTLPTMGAVAIVDVAARELVGRIDVGFDPRAIVVSSDGAHLYVASYRSGNRVKDTRGTYGPDDDQDIWIIDTQTGLVETVVEGVAADLRALALSPEGDELYVAATDGDPEPTQTDPSAEPFVHQVVVVGADPTRADFGTVLRRADLTRQPSSTGAVVNPSGILVTDDRVWVASEASDLVVALDRVTLEEQTRAAVGAGPRQLVALDDGAGGHLLAVHAHQHFAVNLLDSTGADRGTVPLTDDPRPPAVALGERVFTRPGGGFAGNHACSSCHVEAQNSGMIWNFGPSIWHNVRPLQLLDATTPLEWGAYVSSTQNFGYQGPSSIVGRPATPEEAEGLGAFLGSLLGAPRETGWTRLDGSYTDAALRGKALFEGEALCVGCHTPPLYTSRDTIDRGKSGVPADVPTLLGVYRHGIYFVAGQARGLPAALDVALDYVNVALTDDQRSDLLQFLYELTPKGAAPLGIWPDRDSNDALHADVRPAVTFADAIDDTQGKSAADVAADYLVLEHEQGLRVPGRVEITGHRLDFVPDAPLDPGATYRFRVLEGLPFLSGGALWGERVTEFTVARPATAAWPEAMTMIVEVPGPGGQVVPIPLALEPSATPRAGGLTLVVKPQLFGNQQRQPVWARLDGARFLMQPLALPINPTGVGDASWIEGSVTSVVGGNIAEIQGTLRITGPGITIPDVRFTITPTGP</sequence>
<dbReference type="PANTHER" id="PTHR47197:SF3">
    <property type="entry name" value="DIHYDRO-HEME D1 DEHYDROGENASE"/>
    <property type="match status" value="1"/>
</dbReference>
<dbReference type="Gene3D" id="1.10.760.10">
    <property type="entry name" value="Cytochrome c-like domain"/>
    <property type="match status" value="1"/>
</dbReference>
<feature type="chain" id="PRO_5005459829" description="Cytochrome c domain-containing protein" evidence="6">
    <location>
        <begin position="26"/>
        <end position="945"/>
    </location>
</feature>
<protein>
    <recommendedName>
        <fullName evidence="7">Cytochrome c domain-containing protein</fullName>
    </recommendedName>
</protein>
<dbReference type="Gene3D" id="2.130.10.10">
    <property type="entry name" value="YVTN repeat-like/Quinoprotein amine dehydrogenase"/>
    <property type="match status" value="1"/>
</dbReference>
<keyword evidence="9" id="KW-1185">Reference proteome</keyword>
<dbReference type="PROSITE" id="PS51257">
    <property type="entry name" value="PROKAR_LIPOPROTEIN"/>
    <property type="match status" value="1"/>
</dbReference>
<dbReference type="SUPFAM" id="SSF51004">
    <property type="entry name" value="C-terminal (heme d1) domain of cytochrome cd1-nitrite reductase"/>
    <property type="match status" value="1"/>
</dbReference>
<organism evidence="8 9">
    <name type="scientific">Chondromyces crocatus</name>
    <dbReference type="NCBI Taxonomy" id="52"/>
    <lineage>
        <taxon>Bacteria</taxon>
        <taxon>Pseudomonadati</taxon>
        <taxon>Myxococcota</taxon>
        <taxon>Polyangia</taxon>
        <taxon>Polyangiales</taxon>
        <taxon>Polyangiaceae</taxon>
        <taxon>Chondromyces</taxon>
    </lineage>
</organism>
<feature type="region of interest" description="Disordered" evidence="5">
    <location>
        <begin position="30"/>
        <end position="61"/>
    </location>
</feature>
<dbReference type="STRING" id="52.CMC5_071400"/>
<dbReference type="SUPFAM" id="SSF46626">
    <property type="entry name" value="Cytochrome c"/>
    <property type="match status" value="2"/>
</dbReference>
<evidence type="ECO:0000313" key="9">
    <source>
        <dbReference type="Proteomes" id="UP000067626"/>
    </source>
</evidence>
<dbReference type="InterPro" id="IPR036909">
    <property type="entry name" value="Cyt_c-like_dom_sf"/>
</dbReference>
<dbReference type="Proteomes" id="UP000067626">
    <property type="component" value="Chromosome"/>
</dbReference>